<feature type="compositionally biased region" description="Polar residues" evidence="1">
    <location>
        <begin position="94"/>
        <end position="120"/>
    </location>
</feature>
<accession>W6N2W5</accession>
<evidence type="ECO:0000313" key="3">
    <source>
        <dbReference type="EMBL" id="CDL90738.1"/>
    </source>
</evidence>
<comment type="caution">
    <text evidence="3">The sequence shown here is derived from an EMBL/GenBank/DDBJ whole genome shotgun (WGS) entry which is preliminary data.</text>
</comment>
<keyword evidence="2" id="KW-1133">Transmembrane helix</keyword>
<sequence>MKIKKKILIGVIIVICIVLIGAIWSIKDRTLKSAGQNSNEVSAGKDKIKNDKSVQSRDNKTSLQPQNKSKNEGQNKSETKSNMEPKHQDMHQGQFETKSNIESKSQTKSQVVGVKISNTQKTKENNSKNSTPKIQNFEGYVTSEDDFAAGLKEDTADMIYMRLMALSGLGITFQQDGKWFFYYFDGTFSTDNKKGSDGKWAFDGTDSQLSAWQLVEQKVKSGKGKSPVPVKITGVLNGNTKTNLGPDADGRKFSVITVKSIIEK</sequence>
<evidence type="ECO:0000313" key="4">
    <source>
        <dbReference type="Proteomes" id="UP000019482"/>
    </source>
</evidence>
<dbReference type="RefSeq" id="WP_017753360.1">
    <property type="nucleotide sequence ID" value="NZ_CBXI010000009.1"/>
</dbReference>
<gene>
    <name evidence="3" type="ORF">CTDIVETGP_0808</name>
</gene>
<keyword evidence="4" id="KW-1185">Reference proteome</keyword>
<protein>
    <submittedName>
        <fullName evidence="3">Uncharacterized protein</fullName>
    </submittedName>
</protein>
<reference evidence="3 4" key="1">
    <citation type="journal article" date="2015" name="Genome Announc.">
        <title>Draft Genome Sequence of Clostridium tyrobutyricum Strain DIVETGP, Isolated from Cow's Milk for Grana Padano Production.</title>
        <authorList>
            <person name="Soggiu A."/>
            <person name="Piras C."/>
            <person name="Gaiarsa S."/>
            <person name="Sassera D."/>
            <person name="Roncada P."/>
            <person name="Bendixen E."/>
            <person name="Brasca M."/>
            <person name="Bonizzi L."/>
        </authorList>
    </citation>
    <scope>NUCLEOTIDE SEQUENCE [LARGE SCALE GENOMIC DNA]</scope>
    <source>
        <strain evidence="3 4">DIVETGP</strain>
    </source>
</reference>
<evidence type="ECO:0000256" key="2">
    <source>
        <dbReference type="SAM" id="Phobius"/>
    </source>
</evidence>
<feature type="compositionally biased region" description="Basic and acidic residues" evidence="1">
    <location>
        <begin position="69"/>
        <end position="90"/>
    </location>
</feature>
<dbReference type="Proteomes" id="UP000019482">
    <property type="component" value="Unassembled WGS sequence"/>
</dbReference>
<keyword evidence="2" id="KW-0472">Membrane</keyword>
<name>W6N2W5_CLOTY</name>
<feature type="compositionally biased region" description="Basic and acidic residues" evidence="1">
    <location>
        <begin position="43"/>
        <end position="60"/>
    </location>
</feature>
<proteinExistence type="predicted"/>
<evidence type="ECO:0000256" key="1">
    <source>
        <dbReference type="SAM" id="MobiDB-lite"/>
    </source>
</evidence>
<feature type="region of interest" description="Disordered" evidence="1">
    <location>
        <begin position="33"/>
        <end position="134"/>
    </location>
</feature>
<dbReference type="EMBL" id="CBXI010000009">
    <property type="protein sequence ID" value="CDL90738.1"/>
    <property type="molecule type" value="Genomic_DNA"/>
</dbReference>
<dbReference type="OrthoDB" id="1931061at2"/>
<keyword evidence="2" id="KW-0812">Transmembrane</keyword>
<feature type="transmembrane region" description="Helical" evidence="2">
    <location>
        <begin position="7"/>
        <end position="26"/>
    </location>
</feature>
<organism evidence="3 4">
    <name type="scientific">Clostridium tyrobutyricum DIVETGP</name>
    <dbReference type="NCBI Taxonomy" id="1408889"/>
    <lineage>
        <taxon>Bacteria</taxon>
        <taxon>Bacillati</taxon>
        <taxon>Bacillota</taxon>
        <taxon>Clostridia</taxon>
        <taxon>Eubacteriales</taxon>
        <taxon>Clostridiaceae</taxon>
        <taxon>Clostridium</taxon>
    </lineage>
</organism>
<dbReference type="GeneID" id="29418244"/>
<dbReference type="AlphaFoldDB" id="W6N2W5"/>